<evidence type="ECO:0000256" key="7">
    <source>
        <dbReference type="SAM" id="Coils"/>
    </source>
</evidence>
<dbReference type="GO" id="GO:0036064">
    <property type="term" value="C:ciliary basal body"/>
    <property type="evidence" value="ECO:0007669"/>
    <property type="project" value="TreeGrafter"/>
</dbReference>
<feature type="coiled-coil region" evidence="7">
    <location>
        <begin position="19"/>
        <end position="163"/>
    </location>
</feature>
<reference evidence="9" key="2">
    <citation type="submission" date="2025-09" db="UniProtKB">
        <authorList>
            <consortium name="Ensembl"/>
        </authorList>
    </citation>
    <scope>IDENTIFICATION</scope>
</reference>
<evidence type="ECO:0000256" key="1">
    <source>
        <dbReference type="ARBA" id="ARBA00004138"/>
    </source>
</evidence>
<dbReference type="STRING" id="8078.ENSFHEP00000019830"/>
<keyword evidence="6" id="KW-0966">Cell projection</keyword>
<evidence type="ECO:0000256" key="3">
    <source>
        <dbReference type="ARBA" id="ARBA00014087"/>
    </source>
</evidence>
<comment type="subcellular location">
    <subcellularLocation>
        <location evidence="1">Cell projection</location>
        <location evidence="1">Cilium</location>
    </subcellularLocation>
</comment>
<evidence type="ECO:0000256" key="8">
    <source>
        <dbReference type="SAM" id="MobiDB-lite"/>
    </source>
</evidence>
<feature type="compositionally biased region" description="Polar residues" evidence="8">
    <location>
        <begin position="399"/>
        <end position="411"/>
    </location>
</feature>
<keyword evidence="10" id="KW-1185">Reference proteome</keyword>
<evidence type="ECO:0000256" key="5">
    <source>
        <dbReference type="ARBA" id="ARBA00023069"/>
    </source>
</evidence>
<keyword evidence="4 7" id="KW-0175">Coiled coil</keyword>
<sequence>MGDKTGSEHQEMSLFLVQIRYLEEELDRYRLTYEELVRHNKELLSHYNKLEKEKRDKTEPLKRIVAAKEKVMDELREQLETQHLSAKRERISVKQEHDQRKQELQELINQLQSKVTAQAAILEENENEITELQRQVTEARNEEERLSKKKEEYEANIQRLKKNSELNCDKLIHDFQDYHELTESAKASQRLAKCRAWRREQSEVVSFLLEEQSTLTEEIGALRRRQDQLRSDGRGLMRKITCLSRLKNKSDKDVKLLWKKFQELKEDKENLANEQEVSLANTDALRRRLSRTSEECRQKVADIDWLEEELERETIRRRNLEGVKEEAVIILRHILTSPGDMPEWKIWRLVEILDRAAPQGTGPTSNSSRKKARGGQNLYTSNPNSPRNENDLPDPAPLQSDSWTGTGSIGP</sequence>
<dbReference type="Proteomes" id="UP000265000">
    <property type="component" value="Unplaced"/>
</dbReference>
<keyword evidence="5" id="KW-0969">Cilium</keyword>
<dbReference type="PANTHER" id="PTHR31954">
    <property type="entry name" value="CILIA- AND FLAGELLA-ASSOCIATED PROTEIN 157"/>
    <property type="match status" value="1"/>
</dbReference>
<dbReference type="InterPro" id="IPR038844">
    <property type="entry name" value="CFAP157"/>
</dbReference>
<dbReference type="OrthoDB" id="166611at2759"/>
<organism evidence="9 10">
    <name type="scientific">Fundulus heteroclitus</name>
    <name type="common">Killifish</name>
    <name type="synonym">Mummichog</name>
    <dbReference type="NCBI Taxonomy" id="8078"/>
    <lineage>
        <taxon>Eukaryota</taxon>
        <taxon>Metazoa</taxon>
        <taxon>Chordata</taxon>
        <taxon>Craniata</taxon>
        <taxon>Vertebrata</taxon>
        <taxon>Euteleostomi</taxon>
        <taxon>Actinopterygii</taxon>
        <taxon>Neopterygii</taxon>
        <taxon>Teleostei</taxon>
        <taxon>Neoteleostei</taxon>
        <taxon>Acanthomorphata</taxon>
        <taxon>Ovalentaria</taxon>
        <taxon>Atherinomorphae</taxon>
        <taxon>Cyprinodontiformes</taxon>
        <taxon>Fundulidae</taxon>
        <taxon>Fundulus</taxon>
    </lineage>
</organism>
<name>A0A3Q2TSW9_FUNHE</name>
<dbReference type="Ensembl" id="ENSFHET00000029186.1">
    <property type="protein sequence ID" value="ENSFHEP00000019830.1"/>
    <property type="gene ID" value="ENSFHEG00000021733.1"/>
</dbReference>
<evidence type="ECO:0000256" key="4">
    <source>
        <dbReference type="ARBA" id="ARBA00023054"/>
    </source>
</evidence>
<dbReference type="GeneID" id="105917978"/>
<feature type="compositionally biased region" description="Polar residues" evidence="8">
    <location>
        <begin position="377"/>
        <end position="387"/>
    </location>
</feature>
<dbReference type="GO" id="GO:0008017">
    <property type="term" value="F:microtubule binding"/>
    <property type="evidence" value="ECO:0007669"/>
    <property type="project" value="TreeGrafter"/>
</dbReference>
<dbReference type="GeneTree" id="ENSGT00770000121806"/>
<reference evidence="9" key="1">
    <citation type="submission" date="2025-08" db="UniProtKB">
        <authorList>
            <consortium name="Ensembl"/>
        </authorList>
    </citation>
    <scope>IDENTIFICATION</scope>
</reference>
<comment type="similarity">
    <text evidence="2">Belongs to the CFAP157 family.</text>
</comment>
<feature type="region of interest" description="Disordered" evidence="8">
    <location>
        <begin position="357"/>
        <end position="411"/>
    </location>
</feature>
<protein>
    <recommendedName>
        <fullName evidence="3">Cilia- and flagella-associated protein 157</fullName>
    </recommendedName>
</protein>
<accession>A0A3Q2TSW9</accession>
<evidence type="ECO:0000256" key="2">
    <source>
        <dbReference type="ARBA" id="ARBA00010841"/>
    </source>
</evidence>
<evidence type="ECO:0000313" key="10">
    <source>
        <dbReference type="Proteomes" id="UP000265000"/>
    </source>
</evidence>
<evidence type="ECO:0000256" key="6">
    <source>
        <dbReference type="ARBA" id="ARBA00023273"/>
    </source>
</evidence>
<dbReference type="PANTHER" id="PTHR31954:SF1">
    <property type="entry name" value="CILIA- AND FLAGELLA-ASSOCIATED PROTEIN 157"/>
    <property type="match status" value="1"/>
</dbReference>
<evidence type="ECO:0000313" key="9">
    <source>
        <dbReference type="Ensembl" id="ENSFHEP00000019830.1"/>
    </source>
</evidence>
<feature type="coiled-coil region" evidence="7">
    <location>
        <begin position="261"/>
        <end position="323"/>
    </location>
</feature>
<proteinExistence type="inferred from homology"/>
<dbReference type="AlphaFoldDB" id="A0A3Q2TSW9"/>